<reference evidence="1" key="1">
    <citation type="journal article" date="2014" name="Front. Microbiol.">
        <title>High frequency of phylogenetically diverse reductive dehalogenase-homologous genes in deep subseafloor sedimentary metagenomes.</title>
        <authorList>
            <person name="Kawai M."/>
            <person name="Futagami T."/>
            <person name="Toyoda A."/>
            <person name="Takaki Y."/>
            <person name="Nishi S."/>
            <person name="Hori S."/>
            <person name="Arai W."/>
            <person name="Tsubouchi T."/>
            <person name="Morono Y."/>
            <person name="Uchiyama I."/>
            <person name="Ito T."/>
            <person name="Fujiyama A."/>
            <person name="Inagaki F."/>
            <person name="Takami H."/>
        </authorList>
    </citation>
    <scope>NUCLEOTIDE SEQUENCE</scope>
    <source>
        <strain evidence="1">Expedition CK06-06</strain>
    </source>
</reference>
<dbReference type="AlphaFoldDB" id="X0YLL5"/>
<gene>
    <name evidence="1" type="ORF">S01H1_83960</name>
</gene>
<name>X0YLL5_9ZZZZ</name>
<organism evidence="1">
    <name type="scientific">marine sediment metagenome</name>
    <dbReference type="NCBI Taxonomy" id="412755"/>
    <lineage>
        <taxon>unclassified sequences</taxon>
        <taxon>metagenomes</taxon>
        <taxon>ecological metagenomes</taxon>
    </lineage>
</organism>
<comment type="caution">
    <text evidence="1">The sequence shown here is derived from an EMBL/GenBank/DDBJ whole genome shotgun (WGS) entry which is preliminary data.</text>
</comment>
<dbReference type="EMBL" id="BARS01057200">
    <property type="protein sequence ID" value="GAG49418.1"/>
    <property type="molecule type" value="Genomic_DNA"/>
</dbReference>
<feature type="non-terminal residue" evidence="1">
    <location>
        <position position="1"/>
    </location>
</feature>
<protein>
    <submittedName>
        <fullName evidence="1">Uncharacterized protein</fullName>
    </submittedName>
</protein>
<evidence type="ECO:0000313" key="1">
    <source>
        <dbReference type="EMBL" id="GAG49418.1"/>
    </source>
</evidence>
<proteinExistence type="predicted"/>
<accession>X0YLL5</accession>
<sequence>NEAKEGSGAILNLNPVGLDGVFESYQPPYYKTMDDAVDAFMEKRFGSGGILTSNYSGIVPYKDWKKVQPGYLVPSKEVIQIVKDYCNYIFDTFGRFPATLDTIVMPEWLQVHHLDEEFYDKYGMDKLLNETHRKHMGLWHK</sequence>